<evidence type="ECO:0000259" key="9">
    <source>
        <dbReference type="PROSITE" id="PS51767"/>
    </source>
</evidence>
<protein>
    <submittedName>
        <fullName evidence="10">Acid protease</fullName>
    </submittedName>
</protein>
<evidence type="ECO:0000256" key="8">
    <source>
        <dbReference type="SAM" id="SignalP"/>
    </source>
</evidence>
<dbReference type="PRINTS" id="PR00792">
    <property type="entry name" value="PEPSIN"/>
</dbReference>
<dbReference type="InterPro" id="IPR034164">
    <property type="entry name" value="Pepsin-like_dom"/>
</dbReference>
<dbReference type="PROSITE" id="PS00141">
    <property type="entry name" value="ASP_PROTEASE"/>
    <property type="match status" value="1"/>
</dbReference>
<organism evidence="10 11">
    <name type="scientific">Laetiporus sulphureus 93-53</name>
    <dbReference type="NCBI Taxonomy" id="1314785"/>
    <lineage>
        <taxon>Eukaryota</taxon>
        <taxon>Fungi</taxon>
        <taxon>Dikarya</taxon>
        <taxon>Basidiomycota</taxon>
        <taxon>Agaricomycotina</taxon>
        <taxon>Agaricomycetes</taxon>
        <taxon>Polyporales</taxon>
        <taxon>Laetiporus</taxon>
    </lineage>
</organism>
<evidence type="ECO:0000256" key="1">
    <source>
        <dbReference type="ARBA" id="ARBA00007447"/>
    </source>
</evidence>
<dbReference type="Gene3D" id="2.40.70.10">
    <property type="entry name" value="Acid Proteases"/>
    <property type="match status" value="2"/>
</dbReference>
<keyword evidence="4 7" id="KW-0378">Hydrolase</keyword>
<evidence type="ECO:0000256" key="3">
    <source>
        <dbReference type="ARBA" id="ARBA00022750"/>
    </source>
</evidence>
<dbReference type="GeneID" id="63822439"/>
<evidence type="ECO:0000256" key="5">
    <source>
        <dbReference type="PIRSR" id="PIRSR601461-1"/>
    </source>
</evidence>
<keyword evidence="3 7" id="KW-0064">Aspartyl protease</keyword>
<evidence type="ECO:0000256" key="7">
    <source>
        <dbReference type="RuleBase" id="RU000454"/>
    </source>
</evidence>
<proteinExistence type="inferred from homology"/>
<dbReference type="STRING" id="1314785.A0A165IM11"/>
<dbReference type="FunCoup" id="A0A165IM11">
    <property type="interactions" value="51"/>
</dbReference>
<dbReference type="PROSITE" id="PS51767">
    <property type="entry name" value="PEPTIDASE_A1"/>
    <property type="match status" value="1"/>
</dbReference>
<dbReference type="AlphaFoldDB" id="A0A165IM11"/>
<keyword evidence="8" id="KW-0732">Signal</keyword>
<dbReference type="OrthoDB" id="15189at2759"/>
<dbReference type="InParanoid" id="A0A165IM11"/>
<sequence length="413" mass="43800">MQLPVAFIISAFWLLFVHAVPAEIPRGTKIALSKRSNLAGPDGIIYAAEVQTHVARSLGKIQDGFASYQKNTGEAHPLAEHYQPTKSKRGAIPLTDDMNGQMWQGAISVGTPPQDVTVDFDTGSADLVLPGPTCEQNCAGHHYYHPEASKSSSTRSSQFTLRYGDGSYVTGEQYADTVNVGGLTATNATVGAAQQYSEGLAPSNFPPDGILGLAYPSVTSFHQPTVFQALMQENQIKNPVFAFKLGSDGPELMLGGINDDLHQGDITYTPVTQQGYWQVNIDGVSANGNKTLENVSAIIDTGTTLIIGNPDQVAQLYATIPGAKQAPESYGSGFYTVPCNAIPTISLSFGGKGFDISTDLINLGPVDSGSSDCLAGLAGQGGMNFWIVGDVFLQNVYTVFDFQNNQVGFANLA</sequence>
<dbReference type="PANTHER" id="PTHR47966:SF51">
    <property type="entry name" value="BETA-SITE APP-CLEAVING ENZYME, ISOFORM A-RELATED"/>
    <property type="match status" value="1"/>
</dbReference>
<dbReference type="GO" id="GO:0006508">
    <property type="term" value="P:proteolysis"/>
    <property type="evidence" value="ECO:0007669"/>
    <property type="project" value="UniProtKB-KW"/>
</dbReference>
<dbReference type="CDD" id="cd05471">
    <property type="entry name" value="pepsin_like"/>
    <property type="match status" value="1"/>
</dbReference>
<dbReference type="GO" id="GO:0004190">
    <property type="term" value="F:aspartic-type endopeptidase activity"/>
    <property type="evidence" value="ECO:0007669"/>
    <property type="project" value="UniProtKB-KW"/>
</dbReference>
<dbReference type="RefSeq" id="XP_040770776.1">
    <property type="nucleotide sequence ID" value="XM_040905409.1"/>
</dbReference>
<evidence type="ECO:0000313" key="11">
    <source>
        <dbReference type="Proteomes" id="UP000076871"/>
    </source>
</evidence>
<keyword evidence="2 7" id="KW-0645">Protease</keyword>
<evidence type="ECO:0000256" key="4">
    <source>
        <dbReference type="ARBA" id="ARBA00022801"/>
    </source>
</evidence>
<comment type="similarity">
    <text evidence="1 7">Belongs to the peptidase A1 family.</text>
</comment>
<dbReference type="InterPro" id="IPR001969">
    <property type="entry name" value="Aspartic_peptidase_AS"/>
</dbReference>
<evidence type="ECO:0000256" key="6">
    <source>
        <dbReference type="PIRSR" id="PIRSR601461-2"/>
    </source>
</evidence>
<keyword evidence="6" id="KW-1015">Disulfide bond</keyword>
<dbReference type="SUPFAM" id="SSF50630">
    <property type="entry name" value="Acid proteases"/>
    <property type="match status" value="1"/>
</dbReference>
<feature type="chain" id="PRO_5007859350" evidence="8">
    <location>
        <begin position="20"/>
        <end position="413"/>
    </location>
</feature>
<reference evidence="10 11" key="1">
    <citation type="journal article" date="2016" name="Mol. Biol. Evol.">
        <title>Comparative Genomics of Early-Diverging Mushroom-Forming Fungi Provides Insights into the Origins of Lignocellulose Decay Capabilities.</title>
        <authorList>
            <person name="Nagy L.G."/>
            <person name="Riley R."/>
            <person name="Tritt A."/>
            <person name="Adam C."/>
            <person name="Daum C."/>
            <person name="Floudas D."/>
            <person name="Sun H."/>
            <person name="Yadav J.S."/>
            <person name="Pangilinan J."/>
            <person name="Larsson K.H."/>
            <person name="Matsuura K."/>
            <person name="Barry K."/>
            <person name="Labutti K."/>
            <person name="Kuo R."/>
            <person name="Ohm R.A."/>
            <person name="Bhattacharya S.S."/>
            <person name="Shirouzu T."/>
            <person name="Yoshinaga Y."/>
            <person name="Martin F.M."/>
            <person name="Grigoriev I.V."/>
            <person name="Hibbett D.S."/>
        </authorList>
    </citation>
    <scope>NUCLEOTIDE SEQUENCE [LARGE SCALE GENOMIC DNA]</scope>
    <source>
        <strain evidence="10 11">93-53</strain>
    </source>
</reference>
<feature type="signal peptide" evidence="8">
    <location>
        <begin position="1"/>
        <end position="19"/>
    </location>
</feature>
<feature type="domain" description="Peptidase A1" evidence="9">
    <location>
        <begin position="103"/>
        <end position="410"/>
    </location>
</feature>
<dbReference type="FunFam" id="2.40.70.10:FF:000115">
    <property type="entry name" value="Lysosomal aspartic protease"/>
    <property type="match status" value="1"/>
</dbReference>
<dbReference type="PANTHER" id="PTHR47966">
    <property type="entry name" value="BETA-SITE APP-CLEAVING ENZYME, ISOFORM A-RELATED"/>
    <property type="match status" value="1"/>
</dbReference>
<name>A0A165IM11_9APHY</name>
<evidence type="ECO:0000313" key="10">
    <source>
        <dbReference type="EMBL" id="KZT13266.1"/>
    </source>
</evidence>
<feature type="active site" evidence="5">
    <location>
        <position position="300"/>
    </location>
</feature>
<keyword evidence="11" id="KW-1185">Reference proteome</keyword>
<dbReference type="Pfam" id="PF00026">
    <property type="entry name" value="Asp"/>
    <property type="match status" value="1"/>
</dbReference>
<evidence type="ECO:0000256" key="2">
    <source>
        <dbReference type="ARBA" id="ARBA00022670"/>
    </source>
</evidence>
<feature type="active site" evidence="5">
    <location>
        <position position="121"/>
    </location>
</feature>
<dbReference type="Proteomes" id="UP000076871">
    <property type="component" value="Unassembled WGS sequence"/>
</dbReference>
<dbReference type="InterPro" id="IPR033121">
    <property type="entry name" value="PEPTIDASE_A1"/>
</dbReference>
<accession>A0A165IM11</accession>
<dbReference type="InterPro" id="IPR021109">
    <property type="entry name" value="Peptidase_aspartic_dom_sf"/>
</dbReference>
<gene>
    <name evidence="10" type="ORF">LAESUDRAFT_669728</name>
</gene>
<dbReference type="InterPro" id="IPR001461">
    <property type="entry name" value="Aspartic_peptidase_A1"/>
</dbReference>
<dbReference type="EMBL" id="KV427605">
    <property type="protein sequence ID" value="KZT13266.1"/>
    <property type="molecule type" value="Genomic_DNA"/>
</dbReference>
<feature type="disulfide bond" evidence="6">
    <location>
        <begin position="134"/>
        <end position="138"/>
    </location>
</feature>